<comment type="function">
    <text evidence="9">Catalyzes the transfer of a geranyl-geranyl moiety from geranyl-geranyl pyrophosphate to cysteines occuring in specific C-terminal amino acid sequences.</text>
</comment>
<evidence type="ECO:0000256" key="7">
    <source>
        <dbReference type="ARBA" id="ARBA00031267"/>
    </source>
</evidence>
<dbReference type="PANTHER" id="PTHR11129:SF2">
    <property type="entry name" value="GERANYLGERANYL TRANSFERASE TYPE-2 SUBUNIT ALPHA"/>
    <property type="match status" value="1"/>
</dbReference>
<proteinExistence type="inferred from homology"/>
<dbReference type="Gene3D" id="3.80.10.10">
    <property type="entry name" value="Ribonuclease Inhibitor"/>
    <property type="match status" value="1"/>
</dbReference>
<dbReference type="GO" id="GO:0004663">
    <property type="term" value="F:Rab geranylgeranyltransferase activity"/>
    <property type="evidence" value="ECO:0007669"/>
    <property type="project" value="UniProtKB-UniRule"/>
</dbReference>
<dbReference type="PANTHER" id="PTHR11129">
    <property type="entry name" value="PROTEIN FARNESYLTRANSFERASE ALPHA SUBUNIT/RAB GERANYLGERANYL TRANSFERASE ALPHA SUBUNIT"/>
    <property type="match status" value="1"/>
</dbReference>
<dbReference type="PROSITE" id="PS51450">
    <property type="entry name" value="LRR"/>
    <property type="match status" value="1"/>
</dbReference>
<dbReference type="InterPro" id="IPR002088">
    <property type="entry name" value="Prenyl_trans_a"/>
</dbReference>
<dbReference type="InterPro" id="IPR032675">
    <property type="entry name" value="LRR_dom_sf"/>
</dbReference>
<sequence length="528" mass="61626">MHGRVKVRTTEEEVARKQKERQEKLKKFKYAMQKIQGKRNQGELDKELLELTGNVLSSNPDIYTLWNIRREIFTLFLKDDAMLDEMSALYDAELQLTEYCLKINPKSYGAWHQREWVLTTRSDPNWAQELAVCNKYLKLDERNFHTWDYRRFVVSKCKPSLKDEFDFTTEKLHDNFSNYSAWHYRSKMLVALFPDVEGGRPIEDSHHKHELKMVQSAAFTDPDDTSAWFYQRWLLGAVRNSVNLVVVTVTKSKTTLAFNQYVSHDYVKDKIQIVFNKSTIAGDWISCTGNQYDIVWIFKHTETIQDDMEIEVEHDVNNGKNVVGCVKVKPFTFIGKNQISFQKSYSEPVLKELETQLDACRQLLALEPDNKWTLLTTTVFLYCIDAKKYHNEVIENLQALKSIDKLRIGYYNDLITKWCIENQLNNYHGDNSISFKISFDEKISSLPHLQFYSHCENVDLSNQNISSKALPSLIVLQNCKNLSLNNNKLTTLKGFPSLELEVLDLQNNDLDKSEVDLLKEKLNCNIIF</sequence>
<comment type="catalytic activity">
    <reaction evidence="8 9">
        <text>geranylgeranyl diphosphate + L-cysteinyl-[protein] = S-geranylgeranyl-L-cysteinyl-[protein] + diphosphate</text>
        <dbReference type="Rhea" id="RHEA:21240"/>
        <dbReference type="Rhea" id="RHEA-COMP:10131"/>
        <dbReference type="Rhea" id="RHEA-COMP:11537"/>
        <dbReference type="ChEBI" id="CHEBI:29950"/>
        <dbReference type="ChEBI" id="CHEBI:33019"/>
        <dbReference type="ChEBI" id="CHEBI:57533"/>
        <dbReference type="ChEBI" id="CHEBI:86021"/>
        <dbReference type="EC" id="2.5.1.60"/>
    </reaction>
</comment>
<dbReference type="FunFam" id="1.25.40.120:FF:000035">
    <property type="entry name" value="Geranylgeranyl transferase type-2 subunit alpha"/>
    <property type="match status" value="1"/>
</dbReference>
<dbReference type="EC" id="2.5.1.60" evidence="2 9"/>
<comment type="caution">
    <text evidence="10">The sequence shown here is derived from an EMBL/GenBank/DDBJ whole genome shotgun (WGS) entry which is preliminary data.</text>
</comment>
<evidence type="ECO:0000256" key="1">
    <source>
        <dbReference type="ARBA" id="ARBA00006734"/>
    </source>
</evidence>
<keyword evidence="6" id="KW-0677">Repeat</keyword>
<reference evidence="10 11" key="1">
    <citation type="submission" date="2024-06" db="EMBL/GenBank/DDBJ databases">
        <title>A chromosome-level genome assembly of beet webworm, Loxostege sticticalis.</title>
        <authorList>
            <person name="Zhang Y."/>
        </authorList>
    </citation>
    <scope>NUCLEOTIDE SEQUENCE [LARGE SCALE GENOMIC DNA]</scope>
    <source>
        <strain evidence="10">AQ028</strain>
        <tissue evidence="10">Male pupae</tissue>
    </source>
</reference>
<dbReference type="GO" id="GO:0097354">
    <property type="term" value="P:prenylation"/>
    <property type="evidence" value="ECO:0007669"/>
    <property type="project" value="UniProtKB-UniRule"/>
</dbReference>
<keyword evidence="4 9" id="KW-0637">Prenyltransferase</keyword>
<dbReference type="SUPFAM" id="SSF52058">
    <property type="entry name" value="L domain-like"/>
    <property type="match status" value="1"/>
</dbReference>
<evidence type="ECO:0000256" key="6">
    <source>
        <dbReference type="ARBA" id="ARBA00022737"/>
    </source>
</evidence>
<evidence type="ECO:0000256" key="8">
    <source>
        <dbReference type="ARBA" id="ARBA00047658"/>
    </source>
</evidence>
<dbReference type="Proteomes" id="UP001549921">
    <property type="component" value="Unassembled WGS sequence"/>
</dbReference>
<evidence type="ECO:0000256" key="9">
    <source>
        <dbReference type="RuleBase" id="RU367120"/>
    </source>
</evidence>
<dbReference type="EMBL" id="JBEDNZ010000004">
    <property type="protein sequence ID" value="KAL0849243.1"/>
    <property type="molecule type" value="Genomic_DNA"/>
</dbReference>
<gene>
    <name evidence="10" type="ORF">ABMA28_013575</name>
</gene>
<dbReference type="Gene3D" id="2.60.40.1130">
    <property type="entry name" value="Rab geranylgeranyltransferase alpha-subunit, insert domain"/>
    <property type="match status" value="1"/>
</dbReference>
<organism evidence="10 11">
    <name type="scientific">Loxostege sticticalis</name>
    <name type="common">Beet webworm moth</name>
    <dbReference type="NCBI Taxonomy" id="481309"/>
    <lineage>
        <taxon>Eukaryota</taxon>
        <taxon>Metazoa</taxon>
        <taxon>Ecdysozoa</taxon>
        <taxon>Arthropoda</taxon>
        <taxon>Hexapoda</taxon>
        <taxon>Insecta</taxon>
        <taxon>Pterygota</taxon>
        <taxon>Neoptera</taxon>
        <taxon>Endopterygota</taxon>
        <taxon>Lepidoptera</taxon>
        <taxon>Glossata</taxon>
        <taxon>Ditrysia</taxon>
        <taxon>Pyraloidea</taxon>
        <taxon>Crambidae</taxon>
        <taxon>Pyraustinae</taxon>
        <taxon>Loxostege</taxon>
    </lineage>
</organism>
<evidence type="ECO:0000256" key="5">
    <source>
        <dbReference type="ARBA" id="ARBA00022679"/>
    </source>
</evidence>
<comment type="similarity">
    <text evidence="1 9">Belongs to the protein prenyltransferase subunit alpha family.</text>
</comment>
<evidence type="ECO:0000313" key="11">
    <source>
        <dbReference type="Proteomes" id="UP001549921"/>
    </source>
</evidence>
<name>A0ABD0TIT1_LOXSC</name>
<keyword evidence="5 9" id="KW-0808">Transferase</keyword>
<evidence type="ECO:0000256" key="3">
    <source>
        <dbReference type="ARBA" id="ARBA00014772"/>
    </source>
</evidence>
<protein>
    <recommendedName>
        <fullName evidence="3 9">Geranylgeranyl transferase type-2 subunit alpha</fullName>
        <ecNumber evidence="2 9">2.5.1.60</ecNumber>
    </recommendedName>
    <alternativeName>
        <fullName evidence="7 9">Geranylgeranyl transferase type II subunit alpha</fullName>
    </alternativeName>
</protein>
<accession>A0ABD0TIT1</accession>
<evidence type="ECO:0000256" key="2">
    <source>
        <dbReference type="ARBA" id="ARBA00012656"/>
    </source>
</evidence>
<dbReference type="PROSITE" id="PS51147">
    <property type="entry name" value="PFTA"/>
    <property type="match status" value="4"/>
</dbReference>
<dbReference type="Pfam" id="PF01239">
    <property type="entry name" value="PPTA"/>
    <property type="match status" value="5"/>
</dbReference>
<evidence type="ECO:0000256" key="4">
    <source>
        <dbReference type="ARBA" id="ARBA00022602"/>
    </source>
</evidence>
<dbReference type="Gene3D" id="1.25.40.120">
    <property type="entry name" value="Protein prenylyltransferase"/>
    <property type="match status" value="1"/>
</dbReference>
<evidence type="ECO:0000313" key="10">
    <source>
        <dbReference type="EMBL" id="KAL0849243.1"/>
    </source>
</evidence>
<dbReference type="InterPro" id="IPR001611">
    <property type="entry name" value="Leu-rich_rpt"/>
</dbReference>
<dbReference type="AlphaFoldDB" id="A0ABD0TIT1"/>
<dbReference type="SUPFAM" id="SSF48439">
    <property type="entry name" value="Protein prenylyltransferase"/>
    <property type="match status" value="1"/>
</dbReference>